<dbReference type="InterPro" id="IPR006677">
    <property type="entry name" value="tRNA_intron_Endonuc_cat-like"/>
</dbReference>
<evidence type="ECO:0000256" key="6">
    <source>
        <dbReference type="PIRSR" id="PIRSR017250-50"/>
    </source>
</evidence>
<evidence type="ECO:0000256" key="5">
    <source>
        <dbReference type="PIRNR" id="PIRNR017250"/>
    </source>
</evidence>
<dbReference type="Proteomes" id="UP001302321">
    <property type="component" value="Unassembled WGS sequence"/>
</dbReference>
<sequence>MAATMTFQSPVRISLIAGRFLVFDIEGVMILRKHHGLCGVLTGTMPQNPTQNLFLGLPQELRAEEARLLVDRGAAYIADESSDHLAKLKEMSGPDSKRREEYLRELKERRRTAKKLFDEEKEMVKKQFEGKRAKPKKEKGKKEGGPSLLKASAESVVKSAALKETLPAITPSTSNAMLGASGTSGAVPDEDLPGSSAFYRYLNERGYFMTPGLRFGGDYSYYPGDCLRYHAHYLSNCYGWNDKIPMLDIVTSGRLGTAVKKSFMFGAEREEEGKKEGDVRMFCVEWAGM</sequence>
<reference evidence="10" key="2">
    <citation type="submission" date="2023-05" db="EMBL/GenBank/DDBJ databases">
        <authorList>
            <consortium name="Lawrence Berkeley National Laboratory"/>
            <person name="Steindorff A."/>
            <person name="Hensen N."/>
            <person name="Bonometti L."/>
            <person name="Westerberg I."/>
            <person name="Brannstrom I.O."/>
            <person name="Guillou S."/>
            <person name="Cros-Aarteil S."/>
            <person name="Calhoun S."/>
            <person name="Haridas S."/>
            <person name="Kuo A."/>
            <person name="Mondo S."/>
            <person name="Pangilinan J."/>
            <person name="Riley R."/>
            <person name="Labutti K."/>
            <person name="Andreopoulos B."/>
            <person name="Lipzen A."/>
            <person name="Chen C."/>
            <person name="Yanf M."/>
            <person name="Daum C."/>
            <person name="Ng V."/>
            <person name="Clum A."/>
            <person name="Ohm R."/>
            <person name="Martin F."/>
            <person name="Silar P."/>
            <person name="Natvig D."/>
            <person name="Lalanne C."/>
            <person name="Gautier V."/>
            <person name="Ament-Velasquez S.L."/>
            <person name="Kruys A."/>
            <person name="Hutchinson M.I."/>
            <person name="Powell A.J."/>
            <person name="Barry K."/>
            <person name="Miller A.N."/>
            <person name="Grigoriev I.V."/>
            <person name="Debuchy R."/>
            <person name="Gladieux P."/>
            <person name="Thoren M.H."/>
            <person name="Johannesson H."/>
        </authorList>
    </citation>
    <scope>NUCLEOTIDE SEQUENCE</scope>
    <source>
        <strain evidence="10">CBS 892.96</strain>
    </source>
</reference>
<dbReference type="CDD" id="cd22363">
    <property type="entry name" value="tRNA-intron_lyase_C"/>
    <property type="match status" value="1"/>
</dbReference>
<dbReference type="AlphaFoldDB" id="A0AAN7A938"/>
<accession>A0AAN7A938</accession>
<evidence type="ECO:0000256" key="1">
    <source>
        <dbReference type="ARBA" id="ARBA00008078"/>
    </source>
</evidence>
<feature type="active site" evidence="6">
    <location>
        <position position="222"/>
    </location>
</feature>
<dbReference type="PANTHER" id="PTHR13070">
    <property type="entry name" value="TRNA-SPLICING ENDONUCLEASE SUBUNIT SEN34-RELATED"/>
    <property type="match status" value="1"/>
</dbReference>
<keyword evidence="10" id="KW-0255">Endonuclease</keyword>
<dbReference type="SUPFAM" id="SSF53032">
    <property type="entry name" value="tRNA-intron endonuclease catalytic domain-like"/>
    <property type="match status" value="1"/>
</dbReference>
<evidence type="ECO:0000259" key="9">
    <source>
        <dbReference type="Pfam" id="PF26577"/>
    </source>
</evidence>
<protein>
    <recommendedName>
        <fullName evidence="5">tRNA-splicing endonuclease subunit Sen34</fullName>
        <ecNumber evidence="5">4.6.1.16</ecNumber>
    </recommendedName>
</protein>
<evidence type="ECO:0000256" key="4">
    <source>
        <dbReference type="ARBA" id="ARBA00059865"/>
    </source>
</evidence>
<dbReference type="GO" id="GO:0000379">
    <property type="term" value="P:tRNA-type intron splice site recognition and cleavage"/>
    <property type="evidence" value="ECO:0007669"/>
    <property type="project" value="UniProtKB-UniRule"/>
</dbReference>
<feature type="region of interest" description="Disordered" evidence="7">
    <location>
        <begin position="124"/>
        <end position="148"/>
    </location>
</feature>
<dbReference type="InterPro" id="IPR011856">
    <property type="entry name" value="tRNA_endonuc-like_dom_sf"/>
</dbReference>
<reference evidence="10" key="1">
    <citation type="journal article" date="2023" name="Mol. Phylogenet. Evol.">
        <title>Genome-scale phylogeny and comparative genomics of the fungal order Sordariales.</title>
        <authorList>
            <person name="Hensen N."/>
            <person name="Bonometti L."/>
            <person name="Westerberg I."/>
            <person name="Brannstrom I.O."/>
            <person name="Guillou S."/>
            <person name="Cros-Aarteil S."/>
            <person name="Calhoun S."/>
            <person name="Haridas S."/>
            <person name="Kuo A."/>
            <person name="Mondo S."/>
            <person name="Pangilinan J."/>
            <person name="Riley R."/>
            <person name="LaButti K."/>
            <person name="Andreopoulos B."/>
            <person name="Lipzen A."/>
            <person name="Chen C."/>
            <person name="Yan M."/>
            <person name="Daum C."/>
            <person name="Ng V."/>
            <person name="Clum A."/>
            <person name="Steindorff A."/>
            <person name="Ohm R.A."/>
            <person name="Martin F."/>
            <person name="Silar P."/>
            <person name="Natvig D.O."/>
            <person name="Lalanne C."/>
            <person name="Gautier V."/>
            <person name="Ament-Velasquez S.L."/>
            <person name="Kruys A."/>
            <person name="Hutchinson M.I."/>
            <person name="Powell A.J."/>
            <person name="Barry K."/>
            <person name="Miller A.N."/>
            <person name="Grigoriev I.V."/>
            <person name="Debuchy R."/>
            <person name="Gladieux P."/>
            <person name="Hiltunen Thoren M."/>
            <person name="Johannesson H."/>
        </authorList>
    </citation>
    <scope>NUCLEOTIDE SEQUENCE</scope>
    <source>
        <strain evidence="10">CBS 892.96</strain>
    </source>
</reference>
<dbReference type="Gene3D" id="3.40.1350.10">
    <property type="match status" value="1"/>
</dbReference>
<comment type="similarity">
    <text evidence="1 5">Belongs to the tRNA-intron endonuclease family.</text>
</comment>
<dbReference type="GO" id="GO:0000213">
    <property type="term" value="F:tRNA-intron lyase activity"/>
    <property type="evidence" value="ECO:0007669"/>
    <property type="project" value="UniProtKB-UniRule"/>
</dbReference>
<evidence type="ECO:0000256" key="3">
    <source>
        <dbReference type="ARBA" id="ARBA00023239"/>
    </source>
</evidence>
<feature type="active site" evidence="6">
    <location>
        <position position="230"/>
    </location>
</feature>
<gene>
    <name evidence="10" type="ORF">QBC36DRAFT_327997</name>
</gene>
<comment type="function">
    <text evidence="4">Constitutes one of the two catalytic subunit of the tRNA-splicing endonuclease complex, a complex responsible for identification and cleavage of the splice sites in pre-tRNA. It cleaves pre-tRNA at the 5'- and 3'-splice sites to release the intron. The products are an intron and two tRNA half-molecules bearing 2',3'-cyclic phosphate and 5'-OH termini. There are no conserved sequences at the splice sites, but the intron is invariably located at the same site in the gene, placing the splice sites an invariant distance from the constant structural features of the tRNA body. It probably carries the active site for 3'-splice site cleavage.</text>
</comment>
<dbReference type="InterPro" id="IPR036167">
    <property type="entry name" value="tRNA_intron_Endo_cat-like_sf"/>
</dbReference>
<feature type="domain" description="tRNA intron endonuclease catalytic" evidence="8">
    <location>
        <begin position="198"/>
        <end position="270"/>
    </location>
</feature>
<evidence type="ECO:0000259" key="8">
    <source>
        <dbReference type="Pfam" id="PF01974"/>
    </source>
</evidence>
<keyword evidence="10" id="KW-0540">Nuclease</keyword>
<comment type="caution">
    <text evidence="10">The sequence shown here is derived from an EMBL/GenBank/DDBJ whole genome shotgun (WGS) entry which is preliminary data.</text>
</comment>
<keyword evidence="10" id="KW-0378">Hydrolase</keyword>
<dbReference type="PANTHER" id="PTHR13070:SF0">
    <property type="entry name" value="TRNA-SPLICING ENDONUCLEASE SUBUNIT SEN34"/>
    <property type="match status" value="1"/>
</dbReference>
<organism evidence="10 11">
    <name type="scientific">Triangularia setosa</name>
    <dbReference type="NCBI Taxonomy" id="2587417"/>
    <lineage>
        <taxon>Eukaryota</taxon>
        <taxon>Fungi</taxon>
        <taxon>Dikarya</taxon>
        <taxon>Ascomycota</taxon>
        <taxon>Pezizomycotina</taxon>
        <taxon>Sordariomycetes</taxon>
        <taxon>Sordariomycetidae</taxon>
        <taxon>Sordariales</taxon>
        <taxon>Podosporaceae</taxon>
        <taxon>Triangularia</taxon>
    </lineage>
</organism>
<dbReference type="EMBL" id="MU866178">
    <property type="protein sequence ID" value="KAK4176992.1"/>
    <property type="molecule type" value="Genomic_DNA"/>
</dbReference>
<dbReference type="PIRSF" id="PIRSF017250">
    <property type="entry name" value="tRNA_splic_SEN34"/>
    <property type="match status" value="1"/>
</dbReference>
<evidence type="ECO:0000313" key="11">
    <source>
        <dbReference type="Proteomes" id="UP001302321"/>
    </source>
</evidence>
<feature type="domain" description="TSEN34 N-terminal" evidence="9">
    <location>
        <begin position="11"/>
        <end position="79"/>
    </location>
</feature>
<dbReference type="EC" id="4.6.1.16" evidence="5"/>
<dbReference type="InterPro" id="IPR016690">
    <property type="entry name" value="TSEN34"/>
</dbReference>
<dbReference type="GO" id="GO:0003676">
    <property type="term" value="F:nucleic acid binding"/>
    <property type="evidence" value="ECO:0007669"/>
    <property type="project" value="InterPro"/>
</dbReference>
<evidence type="ECO:0000256" key="2">
    <source>
        <dbReference type="ARBA" id="ARBA00022694"/>
    </source>
</evidence>
<dbReference type="FunFam" id="3.40.1350.10:FF:000008">
    <property type="entry name" value="tRNA-splicing endonuclease subunit Sen34"/>
    <property type="match status" value="1"/>
</dbReference>
<evidence type="ECO:0000313" key="10">
    <source>
        <dbReference type="EMBL" id="KAK4176992.1"/>
    </source>
</evidence>
<dbReference type="GO" id="GO:0000214">
    <property type="term" value="C:tRNA-intron endonuclease complex"/>
    <property type="evidence" value="ECO:0007669"/>
    <property type="project" value="UniProtKB-UniRule"/>
</dbReference>
<keyword evidence="3 5" id="KW-0456">Lyase</keyword>
<dbReference type="InterPro" id="IPR059049">
    <property type="entry name" value="TSEN34_N"/>
</dbReference>
<keyword evidence="2 5" id="KW-0819">tRNA processing</keyword>
<proteinExistence type="inferred from homology"/>
<feature type="active site" evidence="6">
    <location>
        <position position="261"/>
    </location>
</feature>
<name>A0AAN7A938_9PEZI</name>
<evidence type="ECO:0000256" key="7">
    <source>
        <dbReference type="SAM" id="MobiDB-lite"/>
    </source>
</evidence>
<keyword evidence="11" id="KW-1185">Reference proteome</keyword>
<dbReference type="Pfam" id="PF26577">
    <property type="entry name" value="TSEN34_N"/>
    <property type="match status" value="1"/>
</dbReference>
<dbReference type="Pfam" id="PF01974">
    <property type="entry name" value="tRNA_int_endo"/>
    <property type="match status" value="1"/>
</dbReference>